<dbReference type="GO" id="GO:0016853">
    <property type="term" value="F:isomerase activity"/>
    <property type="evidence" value="ECO:0007669"/>
    <property type="project" value="UniProtKB-KW"/>
</dbReference>
<proteinExistence type="predicted"/>
<dbReference type="InterPro" id="IPR013022">
    <property type="entry name" value="Xyl_isomerase-like_TIM-brl"/>
</dbReference>
<protein>
    <submittedName>
        <fullName evidence="2">Xylose isomerase domain-containing protein</fullName>
    </submittedName>
</protein>
<dbReference type="RefSeq" id="WP_004630275.1">
    <property type="nucleotide sequence ID" value="NZ_AORV01000065.1"/>
</dbReference>
<evidence type="ECO:0000259" key="1">
    <source>
        <dbReference type="Pfam" id="PF01261"/>
    </source>
</evidence>
<dbReference type="AlphaFoldDB" id="S0FFP6"/>
<dbReference type="STRING" id="1195236.CTER_4790"/>
<gene>
    <name evidence="2" type="ORF">CTER_4790</name>
</gene>
<evidence type="ECO:0000313" key="2">
    <source>
        <dbReference type="EMBL" id="EMS69845.1"/>
    </source>
</evidence>
<name>S0FFP6_RUMCE</name>
<dbReference type="PANTHER" id="PTHR12110">
    <property type="entry name" value="HYDROXYPYRUVATE ISOMERASE"/>
    <property type="match status" value="1"/>
</dbReference>
<dbReference type="InterPro" id="IPR036237">
    <property type="entry name" value="Xyl_isomerase-like_sf"/>
</dbReference>
<dbReference type="Gene3D" id="3.20.20.150">
    <property type="entry name" value="Divalent-metal-dependent TIM barrel enzymes"/>
    <property type="match status" value="1"/>
</dbReference>
<accession>S0FFP6</accession>
<dbReference type="PATRIC" id="fig|1195236.3.peg.4979"/>
<organism evidence="2 3">
    <name type="scientific">Ruminiclostridium cellobioparum subsp. termitidis CT1112</name>
    <dbReference type="NCBI Taxonomy" id="1195236"/>
    <lineage>
        <taxon>Bacteria</taxon>
        <taxon>Bacillati</taxon>
        <taxon>Bacillota</taxon>
        <taxon>Clostridia</taxon>
        <taxon>Eubacteriales</taxon>
        <taxon>Oscillospiraceae</taxon>
        <taxon>Ruminiclostridium</taxon>
    </lineage>
</organism>
<dbReference type="Proteomes" id="UP000014155">
    <property type="component" value="Unassembled WGS sequence"/>
</dbReference>
<dbReference type="PANTHER" id="PTHR12110:SF21">
    <property type="entry name" value="XYLOSE ISOMERASE-LIKE TIM BARREL DOMAIN-CONTAINING PROTEIN"/>
    <property type="match status" value="1"/>
</dbReference>
<dbReference type="eggNOG" id="COG1082">
    <property type="taxonomic scope" value="Bacteria"/>
</dbReference>
<keyword evidence="2" id="KW-0413">Isomerase</keyword>
<sequence length="322" mass="36692">MKLGVFTVLLGDQSLEQTLEYLKCIGVEAVEIGCGGYPGTAHCNAVEFIKNKSLIKEFKDTLDKYEMTLSALSVHGNPVHPQKEIAQKFHREYEAAVQLAGELGMDRVVTFSGCPGDSENSKYPNWVTCAWPDDFQEILKWQWNEVLIPYWQKTAEFTKKYGVDKIAFEMHPGFCLYNPDTVLRLRAAVGDIIGANFDPSHLFWQGIDPVAAIRELKGAIYHFHAKDTRIDVYNTSRNGVLDSKHFGRENERSWIFRTVGYGHGEEVWRAICSELRLAGYNHVMSIEHEDSLMTSKEGLEKAVAFLKRVMLFEEKPTGMWWA</sequence>
<comment type="caution">
    <text evidence="2">The sequence shown here is derived from an EMBL/GenBank/DDBJ whole genome shotgun (WGS) entry which is preliminary data.</text>
</comment>
<feature type="domain" description="Xylose isomerase-like TIM barrel" evidence="1">
    <location>
        <begin position="20"/>
        <end position="308"/>
    </location>
</feature>
<evidence type="ECO:0000313" key="3">
    <source>
        <dbReference type="Proteomes" id="UP000014155"/>
    </source>
</evidence>
<dbReference type="InterPro" id="IPR050312">
    <property type="entry name" value="IolE/XylAMocC-like"/>
</dbReference>
<dbReference type="EMBL" id="AORV01000065">
    <property type="protein sequence ID" value="EMS69845.1"/>
    <property type="molecule type" value="Genomic_DNA"/>
</dbReference>
<reference evidence="2 3" key="1">
    <citation type="journal article" date="2013" name="Genome Announc.">
        <title>Draft Genome Sequence of the Cellulolytic, Mesophilic, Anaerobic Bacterium Clostridium termitidis Strain CT1112 (DSM 5398).</title>
        <authorList>
            <person name="Lal S."/>
            <person name="Ramachandran U."/>
            <person name="Zhang X."/>
            <person name="Munir R."/>
            <person name="Sparling R."/>
            <person name="Levin D.B."/>
        </authorList>
    </citation>
    <scope>NUCLEOTIDE SEQUENCE [LARGE SCALE GENOMIC DNA]</scope>
    <source>
        <strain evidence="2 3">CT1112</strain>
    </source>
</reference>
<dbReference type="SUPFAM" id="SSF51658">
    <property type="entry name" value="Xylose isomerase-like"/>
    <property type="match status" value="1"/>
</dbReference>
<keyword evidence="3" id="KW-1185">Reference proteome</keyword>
<dbReference type="Pfam" id="PF01261">
    <property type="entry name" value="AP_endonuc_2"/>
    <property type="match status" value="1"/>
</dbReference>